<evidence type="ECO:0000256" key="2">
    <source>
        <dbReference type="ARBA" id="ARBA00022519"/>
    </source>
</evidence>
<keyword evidence="2 6" id="KW-0997">Cell inner membrane</keyword>
<name>A0A090RD81_9GAMM</name>
<protein>
    <recommendedName>
        <fullName evidence="6">Lipid A biosynthesis acyltransferase</fullName>
        <ecNumber evidence="6">2.3.1.243</ecNumber>
    </recommendedName>
    <alternativeName>
        <fullName evidence="6">Kdo(2)-lauroyl-lipid IV(A) acyltransferase</fullName>
    </alternativeName>
</protein>
<evidence type="ECO:0000256" key="3">
    <source>
        <dbReference type="ARBA" id="ARBA00022679"/>
    </source>
</evidence>
<keyword evidence="1 6" id="KW-1003">Cell membrane</keyword>
<dbReference type="InterPro" id="IPR004960">
    <property type="entry name" value="LipA_acyltrans"/>
</dbReference>
<evidence type="ECO:0000256" key="6">
    <source>
        <dbReference type="HAMAP-Rule" id="MF_01944"/>
    </source>
</evidence>
<dbReference type="eggNOG" id="COG1560">
    <property type="taxonomic scope" value="Bacteria"/>
</dbReference>
<dbReference type="CDD" id="cd07984">
    <property type="entry name" value="LPLAT_LABLAT-like"/>
    <property type="match status" value="1"/>
</dbReference>
<feature type="region of interest" description="Disordered" evidence="7">
    <location>
        <begin position="1"/>
        <end position="25"/>
    </location>
</feature>
<comment type="pathway">
    <text evidence="6">Glycolipid biosynthesis; KDO(2)-lipid A biosynthesis; KDO(2)-lipid A from CMP-3-deoxy-D-manno-octulosonate and lipid IV(A): step 4/4.</text>
</comment>
<evidence type="ECO:0000313" key="8">
    <source>
        <dbReference type="EMBL" id="GAL05522.1"/>
    </source>
</evidence>
<feature type="transmembrane region" description="Helical" evidence="6">
    <location>
        <begin position="43"/>
        <end position="59"/>
    </location>
</feature>
<dbReference type="STRING" id="754436.JCM19237_612"/>
<keyword evidence="6" id="KW-0812">Transmembrane</keyword>
<keyword evidence="6" id="KW-1133">Transmembrane helix</keyword>
<dbReference type="UniPathway" id="UPA00360">
    <property type="reaction ID" value="UER00486"/>
</dbReference>
<dbReference type="PANTHER" id="PTHR30606">
    <property type="entry name" value="LIPID A BIOSYNTHESIS LAUROYL ACYLTRANSFERASE"/>
    <property type="match status" value="1"/>
</dbReference>
<proteinExistence type="inferred from homology"/>
<dbReference type="Proteomes" id="UP000029227">
    <property type="component" value="Unassembled WGS sequence"/>
</dbReference>
<dbReference type="EMBL" id="BBMN01000007">
    <property type="protein sequence ID" value="GAL05522.1"/>
    <property type="molecule type" value="Genomic_DNA"/>
</dbReference>
<comment type="similarity">
    <text evidence="6">Belongs to the LpxL/LpxM/LpxP family. LpxM subfamily.</text>
</comment>
<dbReference type="GO" id="GO:0009276">
    <property type="term" value="C:Gram-negative-bacterium-type cell wall"/>
    <property type="evidence" value="ECO:0007669"/>
    <property type="project" value="InterPro"/>
</dbReference>
<dbReference type="UniPathway" id="UPA00030"/>
<keyword evidence="3 6" id="KW-0808">Transferase</keyword>
<dbReference type="GO" id="GO:0009103">
    <property type="term" value="P:lipopolysaccharide biosynthetic process"/>
    <property type="evidence" value="ECO:0007669"/>
    <property type="project" value="UniProtKB-UniRule"/>
</dbReference>
<evidence type="ECO:0000256" key="4">
    <source>
        <dbReference type="ARBA" id="ARBA00023136"/>
    </source>
</evidence>
<dbReference type="AlphaFoldDB" id="A0A090RD81"/>
<comment type="pathway">
    <text evidence="6">Bacterial outer membrane biogenesis; lipopolysaccharide biosynthesis.</text>
</comment>
<feature type="short sequence motif" description="HXXXXD motif" evidence="6">
    <location>
        <begin position="158"/>
        <end position="163"/>
    </location>
</feature>
<comment type="subcellular location">
    <subcellularLocation>
        <location evidence="6">Cell inner membrane</location>
        <topology evidence="6">Single-pass membrane protein</topology>
    </subcellularLocation>
</comment>
<evidence type="ECO:0000256" key="5">
    <source>
        <dbReference type="ARBA" id="ARBA00023315"/>
    </source>
</evidence>
<dbReference type="HAMAP" id="MF_01944">
    <property type="entry name" value="Lipid_A_LpxM"/>
    <property type="match status" value="1"/>
</dbReference>
<comment type="function">
    <text evidence="6">Catalyzes the transfer of an acyl chain from an acyl-[acyl-carrier-protein] (ACP) to a Kdo(2)-(acyl)-lipid IV(A) to form a Kdo(2)-lipid A.</text>
</comment>
<accession>A0A090RD81</accession>
<sequence length="332" mass="37596">MLDTATTAAINPVSSPSSNPAAKQATDQYDPTFRLSFLHPKHWLLWLAMPLIFLLALLPHRARRAISHAGAQFILTRKRGAKRRAMNNIALCFPELTQEEQEHLLVRTFTVAGCVLLGFAQPFIKGRRYMLDSHDIHGAQHLADLQAKDKNVIMLVPHNWAIDFSALYFAANDMPMVAMIKPQSNPIVDWLMNVQRKQFGGRIYQRSQGIKPYLRSIKEGYLAYYLPDEEHAIQQSVFAPFFGHDKATVKGVGKLAKLADAAILPVFPSYNLETGRFEIDIRAPLEGFPSGDEYTDACHMNQTLESMIRAQPEQYMWILSVLRTNPDGSKRY</sequence>
<dbReference type="GO" id="GO:0016747">
    <property type="term" value="F:acyltransferase activity, transferring groups other than amino-acyl groups"/>
    <property type="evidence" value="ECO:0007669"/>
    <property type="project" value="InterPro"/>
</dbReference>
<evidence type="ECO:0000313" key="9">
    <source>
        <dbReference type="Proteomes" id="UP000029227"/>
    </source>
</evidence>
<evidence type="ECO:0000256" key="1">
    <source>
        <dbReference type="ARBA" id="ARBA00022475"/>
    </source>
</evidence>
<keyword evidence="5 6" id="KW-0012">Acyltransferase</keyword>
<dbReference type="NCBIfam" id="NF006507">
    <property type="entry name" value="PRK08943.1"/>
    <property type="match status" value="1"/>
</dbReference>
<reference evidence="8 9" key="1">
    <citation type="journal article" date="2014" name="Genome Announc.">
        <title>Draft Genome Sequences of Two Vibrionaceae Species, Vibrio ponticus C121 and Photobacterium aphoticum C119, Isolated as Coral Reef Microbiota.</title>
        <authorList>
            <person name="Al-saari N."/>
            <person name="Meirelles P.M."/>
            <person name="Mino S."/>
            <person name="Suda W."/>
            <person name="Oshima K."/>
            <person name="Hattori M."/>
            <person name="Ohkuma M."/>
            <person name="Thompson F.L."/>
            <person name="Gomez-Gil B."/>
            <person name="Sawabe T."/>
            <person name="Sawabe T."/>
        </authorList>
    </citation>
    <scope>NUCLEOTIDE SEQUENCE [LARGE SCALE GENOMIC DNA]</scope>
    <source>
        <strain evidence="8 9">JCM 19237</strain>
    </source>
</reference>
<keyword evidence="4 6" id="KW-0472">Membrane</keyword>
<dbReference type="GO" id="GO:0036104">
    <property type="term" value="P:Kdo2-lipid A biosynthetic process"/>
    <property type="evidence" value="ECO:0007669"/>
    <property type="project" value="UniProtKB-UniRule"/>
</dbReference>
<dbReference type="Pfam" id="PF03279">
    <property type="entry name" value="Lip_A_acyltrans"/>
    <property type="match status" value="1"/>
</dbReference>
<comment type="catalytic activity">
    <reaction evidence="6">
        <text>an alpha-Kdo-(2-&gt;4)-alpha-Kdo-(2-&gt;6)-(acyl)-lipid IVA + a fatty acyl-[ACP] = an alpha-Kdo-(2-&gt;4)-alpha-Kdo-(2-&gt;6)-lipid A + holo-[ACP]</text>
        <dbReference type="Rhea" id="RHEA:69400"/>
        <dbReference type="Rhea" id="RHEA-COMP:9685"/>
        <dbReference type="Rhea" id="RHEA-COMP:14125"/>
        <dbReference type="ChEBI" id="CHEBI:64479"/>
        <dbReference type="ChEBI" id="CHEBI:138651"/>
        <dbReference type="ChEBI" id="CHEBI:176430"/>
        <dbReference type="ChEBI" id="CHEBI:176431"/>
        <dbReference type="EC" id="2.3.1.243"/>
    </reaction>
</comment>
<dbReference type="PIRSF" id="PIRSF026649">
    <property type="entry name" value="MsbB"/>
    <property type="match status" value="1"/>
</dbReference>
<dbReference type="NCBIfam" id="TIGR02208">
    <property type="entry name" value="lipid_A_msbB"/>
    <property type="match status" value="1"/>
</dbReference>
<dbReference type="InterPro" id="IPR011921">
    <property type="entry name" value="Lipid_A_MsbB"/>
</dbReference>
<dbReference type="PANTHER" id="PTHR30606:SF4">
    <property type="entry name" value="LIPID A BIOSYNTHESIS MYRISTOYLTRANSFERASE"/>
    <property type="match status" value="1"/>
</dbReference>
<keyword evidence="6" id="KW-0448">Lipopolysaccharide biosynthesis</keyword>
<gene>
    <name evidence="6" type="primary">lpxM</name>
    <name evidence="8" type="ORF">JCM19237_612</name>
</gene>
<dbReference type="EC" id="2.3.1.243" evidence="6"/>
<dbReference type="GO" id="GO:0005886">
    <property type="term" value="C:plasma membrane"/>
    <property type="evidence" value="ECO:0007669"/>
    <property type="project" value="UniProtKB-SubCell"/>
</dbReference>
<organism evidence="8 9">
    <name type="scientific">Photobacterium aphoticum</name>
    <dbReference type="NCBI Taxonomy" id="754436"/>
    <lineage>
        <taxon>Bacteria</taxon>
        <taxon>Pseudomonadati</taxon>
        <taxon>Pseudomonadota</taxon>
        <taxon>Gammaproteobacteria</taxon>
        <taxon>Vibrionales</taxon>
        <taxon>Vibrionaceae</taxon>
        <taxon>Photobacterium</taxon>
    </lineage>
</organism>
<evidence type="ECO:0000256" key="7">
    <source>
        <dbReference type="SAM" id="MobiDB-lite"/>
    </source>
</evidence>
<feature type="compositionally biased region" description="Low complexity" evidence="7">
    <location>
        <begin position="8"/>
        <end position="22"/>
    </location>
</feature>
<comment type="caution">
    <text evidence="8">The sequence shown here is derived from an EMBL/GenBank/DDBJ whole genome shotgun (WGS) entry which is preliminary data.</text>
</comment>